<accession>A0A9Q6HPZ0</accession>
<reference evidence="1 2" key="1">
    <citation type="journal article" date="2016" name="Front. Microbiol.">
        <title>Comprehensive Phylogenetic Analysis of Bovine Non-aureus Staphylococci Species Based on Whole-Genome Sequencing.</title>
        <authorList>
            <person name="Naushad S."/>
            <person name="Barkema H.W."/>
            <person name="Luby C."/>
            <person name="Condas L.A."/>
            <person name="Nobrega D.B."/>
            <person name="Carson D.A."/>
            <person name="De Buck J."/>
        </authorList>
    </citation>
    <scope>NUCLEOTIDE SEQUENCE [LARGE SCALE GENOMIC DNA]</scope>
    <source>
        <strain evidence="1 2">SNUC 1231</strain>
    </source>
</reference>
<name>A0A9Q6HPZ0_9STAP</name>
<proteinExistence type="predicted"/>
<protein>
    <submittedName>
        <fullName evidence="1">Uncharacterized protein</fullName>
    </submittedName>
</protein>
<dbReference type="Proteomes" id="UP000241960">
    <property type="component" value="Unassembled WGS sequence"/>
</dbReference>
<dbReference type="RefSeq" id="WP_107544937.1">
    <property type="nucleotide sequence ID" value="NZ_PZFQ01000011.1"/>
</dbReference>
<gene>
    <name evidence="1" type="ORF">BU058_04635</name>
</gene>
<organism evidence="1 2">
    <name type="scientific">Staphylococcus succinus</name>
    <dbReference type="NCBI Taxonomy" id="61015"/>
    <lineage>
        <taxon>Bacteria</taxon>
        <taxon>Bacillati</taxon>
        <taxon>Bacillota</taxon>
        <taxon>Bacilli</taxon>
        <taxon>Bacillales</taxon>
        <taxon>Staphylococcaceae</taxon>
        <taxon>Staphylococcus</taxon>
    </lineage>
</organism>
<dbReference type="AlphaFoldDB" id="A0A9Q6HPZ0"/>
<dbReference type="EMBL" id="PZFQ01000011">
    <property type="protein sequence ID" value="PTI76346.1"/>
    <property type="molecule type" value="Genomic_DNA"/>
</dbReference>
<sequence length="190" mass="22001">MSSNKFIQDIKDFLEDENKQTAIVTGYVNTPKLYLTLSVLNEYFNKGIMFTSGIGHFKGLVNSNGRYDLIPKNIKQDEFFKLNSKYLNDMKVKISLHTKKYNFNYDRDTFSVYFPIGIGLLGNSKSKQQLFEHISENKSSKMFIITVADWAVNKSEFKDIADSIIYYDIQEDYPDEYQNVLNNSGGEIPF</sequence>
<evidence type="ECO:0000313" key="2">
    <source>
        <dbReference type="Proteomes" id="UP000241960"/>
    </source>
</evidence>
<comment type="caution">
    <text evidence="1">The sequence shown here is derived from an EMBL/GenBank/DDBJ whole genome shotgun (WGS) entry which is preliminary data.</text>
</comment>
<evidence type="ECO:0000313" key="1">
    <source>
        <dbReference type="EMBL" id="PTI76346.1"/>
    </source>
</evidence>